<keyword evidence="3" id="KW-1185">Reference proteome</keyword>
<gene>
    <name evidence="2" type="ORF">Z042_23030</name>
</gene>
<dbReference type="PATRIC" id="fig|1441930.4.peg.4557"/>
<reference evidence="2 3" key="1">
    <citation type="submission" date="2014-01" db="EMBL/GenBank/DDBJ databases">
        <title>Isolation of Serratia multitudinisentens RB-25 from Ex-Landfill site.</title>
        <authorList>
            <person name="Robson E.H.J."/>
        </authorList>
    </citation>
    <scope>NUCLEOTIDE SEQUENCE [LARGE SCALE GENOMIC DNA]</scope>
    <source>
        <strain evidence="2 3">RB-25</strain>
    </source>
</reference>
<evidence type="ECO:0000313" key="3">
    <source>
        <dbReference type="Proteomes" id="UP000019030"/>
    </source>
</evidence>
<proteinExistence type="predicted"/>
<dbReference type="Proteomes" id="UP000019030">
    <property type="component" value="Chromosome"/>
</dbReference>
<dbReference type="RefSeq" id="WP_024910271.1">
    <property type="nucleotide sequence ID" value="NZ_CP007044.2"/>
</dbReference>
<dbReference type="AlphaFoldDB" id="W0LGL2"/>
<dbReference type="HOGENOM" id="CLU_2481554_0_0_6"/>
<keyword evidence="1" id="KW-0175">Coiled coil</keyword>
<evidence type="ECO:0000256" key="1">
    <source>
        <dbReference type="SAM" id="Coils"/>
    </source>
</evidence>
<evidence type="ECO:0000313" key="2">
    <source>
        <dbReference type="EMBL" id="AHG22988.1"/>
    </source>
</evidence>
<accession>W0LGL2</accession>
<sequence length="87" mass="9822">MTMIKAKAKSAKRRRAQEQLERIKLSSERIEKSILVLTRCKAMPDMPAPPKPRKRAVKEDELLAPGQLSAAARQKMRGCSRIPRGII</sequence>
<dbReference type="KEGG" id="sfo:Z042_23030"/>
<reference evidence="2 3" key="2">
    <citation type="submission" date="2015-03" db="EMBL/GenBank/DDBJ databases">
        <authorList>
            <person name="Chan K.-G."/>
        </authorList>
    </citation>
    <scope>NUCLEOTIDE SEQUENCE [LARGE SCALE GENOMIC DNA]</scope>
    <source>
        <strain evidence="2 3">RB-25</strain>
    </source>
</reference>
<feature type="coiled-coil region" evidence="1">
    <location>
        <begin position="6"/>
        <end position="33"/>
    </location>
</feature>
<dbReference type="EMBL" id="CP007044">
    <property type="protein sequence ID" value="AHG22988.1"/>
    <property type="molecule type" value="Genomic_DNA"/>
</dbReference>
<protein>
    <submittedName>
        <fullName evidence="2">Uncharacterized protein</fullName>
    </submittedName>
</protein>
<name>W0LGL2_9GAMM</name>
<dbReference type="OrthoDB" id="6432613at2"/>
<organism evidence="2 3">
    <name type="scientific">Chania multitudinisentens RB-25</name>
    <dbReference type="NCBI Taxonomy" id="1441930"/>
    <lineage>
        <taxon>Bacteria</taxon>
        <taxon>Pseudomonadati</taxon>
        <taxon>Pseudomonadota</taxon>
        <taxon>Gammaproteobacteria</taxon>
        <taxon>Enterobacterales</taxon>
        <taxon>Yersiniaceae</taxon>
        <taxon>Chania</taxon>
    </lineage>
</organism>